<dbReference type="RefSeq" id="XP_007866857.1">
    <property type="nucleotide sequence ID" value="XM_007868666.1"/>
</dbReference>
<dbReference type="Proteomes" id="UP000030669">
    <property type="component" value="Unassembled WGS sequence"/>
</dbReference>
<dbReference type="EMBL" id="KB469303">
    <property type="protein sequence ID" value="EPQ54571.1"/>
    <property type="molecule type" value="Genomic_DNA"/>
</dbReference>
<evidence type="ECO:0000256" key="1">
    <source>
        <dbReference type="ARBA" id="ARBA00007461"/>
    </source>
</evidence>
<dbReference type="InterPro" id="IPR005366">
    <property type="entry name" value="EMC8/9"/>
</dbReference>
<organism evidence="3 4">
    <name type="scientific">Gloeophyllum trabeum (strain ATCC 11539 / FP-39264 / Madison 617)</name>
    <name type="common">Brown rot fungus</name>
    <dbReference type="NCBI Taxonomy" id="670483"/>
    <lineage>
        <taxon>Eukaryota</taxon>
        <taxon>Fungi</taxon>
        <taxon>Dikarya</taxon>
        <taxon>Basidiomycota</taxon>
        <taxon>Agaricomycotina</taxon>
        <taxon>Agaricomycetes</taxon>
        <taxon>Gloeophyllales</taxon>
        <taxon>Gloeophyllaceae</taxon>
        <taxon>Gloeophyllum</taxon>
    </lineage>
</organism>
<evidence type="ECO:0000259" key="2">
    <source>
        <dbReference type="PROSITE" id="PS50249"/>
    </source>
</evidence>
<dbReference type="CDD" id="cd08060">
    <property type="entry name" value="MPN_UPF0172"/>
    <property type="match status" value="1"/>
</dbReference>
<dbReference type="InterPro" id="IPR037518">
    <property type="entry name" value="MPN"/>
</dbReference>
<dbReference type="PANTHER" id="PTHR12941:SF10">
    <property type="entry name" value="ER MEMBRANE PROTEIN COMPLEX SUBUNIT 8_9 HOMOLOG"/>
    <property type="match status" value="1"/>
</dbReference>
<comment type="similarity">
    <text evidence="1">Belongs to the EMC8/EMC9 family.</text>
</comment>
<evidence type="ECO:0000313" key="3">
    <source>
        <dbReference type="EMBL" id="EPQ54571.1"/>
    </source>
</evidence>
<dbReference type="Gene3D" id="3.40.140.10">
    <property type="entry name" value="Cytidine Deaminase, domain 2"/>
    <property type="match status" value="1"/>
</dbReference>
<dbReference type="OrthoDB" id="194468at2759"/>
<dbReference type="PANTHER" id="PTHR12941">
    <property type="entry name" value="ER MEMBRANE PROTEIN COMPLEX"/>
    <property type="match status" value="1"/>
</dbReference>
<dbReference type="eggNOG" id="KOG3289">
    <property type="taxonomic scope" value="Eukaryota"/>
</dbReference>
<dbReference type="AlphaFoldDB" id="S7Q3L1"/>
<name>S7Q3L1_GLOTA</name>
<protein>
    <submittedName>
        <fullName evidence="3">UPF0172-domain-containing protein</fullName>
    </submittedName>
</protein>
<dbReference type="OMA" id="PHCAING"/>
<reference evidence="3 4" key="1">
    <citation type="journal article" date="2012" name="Science">
        <title>The Paleozoic origin of enzymatic lignin decomposition reconstructed from 31 fungal genomes.</title>
        <authorList>
            <person name="Floudas D."/>
            <person name="Binder M."/>
            <person name="Riley R."/>
            <person name="Barry K."/>
            <person name="Blanchette R.A."/>
            <person name="Henrissat B."/>
            <person name="Martinez A.T."/>
            <person name="Otillar R."/>
            <person name="Spatafora J.W."/>
            <person name="Yadav J.S."/>
            <person name="Aerts A."/>
            <person name="Benoit I."/>
            <person name="Boyd A."/>
            <person name="Carlson A."/>
            <person name="Copeland A."/>
            <person name="Coutinho P.M."/>
            <person name="de Vries R.P."/>
            <person name="Ferreira P."/>
            <person name="Findley K."/>
            <person name="Foster B."/>
            <person name="Gaskell J."/>
            <person name="Glotzer D."/>
            <person name="Gorecki P."/>
            <person name="Heitman J."/>
            <person name="Hesse C."/>
            <person name="Hori C."/>
            <person name="Igarashi K."/>
            <person name="Jurgens J.A."/>
            <person name="Kallen N."/>
            <person name="Kersten P."/>
            <person name="Kohler A."/>
            <person name="Kuees U."/>
            <person name="Kumar T.K.A."/>
            <person name="Kuo A."/>
            <person name="LaButti K."/>
            <person name="Larrondo L.F."/>
            <person name="Lindquist E."/>
            <person name="Ling A."/>
            <person name="Lombard V."/>
            <person name="Lucas S."/>
            <person name="Lundell T."/>
            <person name="Martin R."/>
            <person name="McLaughlin D.J."/>
            <person name="Morgenstern I."/>
            <person name="Morin E."/>
            <person name="Murat C."/>
            <person name="Nagy L.G."/>
            <person name="Nolan M."/>
            <person name="Ohm R.A."/>
            <person name="Patyshakuliyeva A."/>
            <person name="Rokas A."/>
            <person name="Ruiz-Duenas F.J."/>
            <person name="Sabat G."/>
            <person name="Salamov A."/>
            <person name="Samejima M."/>
            <person name="Schmutz J."/>
            <person name="Slot J.C."/>
            <person name="St John F."/>
            <person name="Stenlid J."/>
            <person name="Sun H."/>
            <person name="Sun S."/>
            <person name="Syed K."/>
            <person name="Tsang A."/>
            <person name="Wiebenga A."/>
            <person name="Young D."/>
            <person name="Pisabarro A."/>
            <person name="Eastwood D.C."/>
            <person name="Martin F."/>
            <person name="Cullen D."/>
            <person name="Grigoriev I.V."/>
            <person name="Hibbett D.S."/>
        </authorList>
    </citation>
    <scope>NUCLEOTIDE SEQUENCE [LARGE SCALE GENOMIC DNA]</scope>
    <source>
        <strain evidence="3 4">ATCC 11539</strain>
    </source>
</reference>
<proteinExistence type="inferred from homology"/>
<dbReference type="PROSITE" id="PS50249">
    <property type="entry name" value="MPN"/>
    <property type="match status" value="1"/>
</dbReference>
<dbReference type="GeneID" id="19307448"/>
<dbReference type="HOGENOM" id="CLU_087337_0_1_1"/>
<dbReference type="KEGG" id="gtr:GLOTRDRAFT_61750"/>
<sequence length="203" mass="21890">MVSYTVSHQAYVKIILHSAKYPHKLVNGVLLGKRVGSDQVAIDDAVPLLHNWTSLSPMMEIGLDLASGYAESKGLHVVGYYQASERVGEVALAPVGERMASKISEAFPEAIALVVDGQQVGSESAALMPFVAASGTSWRPVSSSPPPFTLGSTFSLVSEKSPTRAVALIRESRLHEKFGDFDDHLEDVSIDWLRNEACNDPVP</sequence>
<dbReference type="Pfam" id="PF03665">
    <property type="entry name" value="UPF0172"/>
    <property type="match status" value="1"/>
</dbReference>
<keyword evidence="4" id="KW-1185">Reference proteome</keyword>
<dbReference type="GO" id="GO:0072546">
    <property type="term" value="C:EMC complex"/>
    <property type="evidence" value="ECO:0007669"/>
    <property type="project" value="InterPro"/>
</dbReference>
<gene>
    <name evidence="3" type="ORF">GLOTRDRAFT_61750</name>
</gene>
<feature type="domain" description="MPN" evidence="2">
    <location>
        <begin position="4"/>
        <end position="134"/>
    </location>
</feature>
<dbReference type="STRING" id="670483.S7Q3L1"/>
<evidence type="ECO:0000313" key="4">
    <source>
        <dbReference type="Proteomes" id="UP000030669"/>
    </source>
</evidence>
<accession>S7Q3L1</accession>